<evidence type="ECO:0000313" key="3">
    <source>
        <dbReference type="Proteomes" id="UP000725002"/>
    </source>
</evidence>
<protein>
    <submittedName>
        <fullName evidence="2">tRNA threonylcarbamoyladenosine dehydratase</fullName>
    </submittedName>
</protein>
<dbReference type="InterPro" id="IPR000594">
    <property type="entry name" value="ThiF_NAD_FAD-bd"/>
</dbReference>
<gene>
    <name evidence="2" type="ORF">IAB75_09205</name>
</gene>
<dbReference type="Pfam" id="PF00899">
    <property type="entry name" value="ThiF"/>
    <property type="match status" value="1"/>
</dbReference>
<sequence>MEIWKERTAMLIGEEGLKRLSESCVAVIGVGGVGGYAAEMVVRAGVGRLIIMDSDDVSVSNKNRQLLALDSTVGRPKCDVLKERLLDINPQLDITVIKEYLEADAAESVLGGCQVDFLVDAIDTLSPKMALIKYCMDRHIPLVSSMGAGAKTDATKVRLTDISKSFNCPLAFVVRKRLRRMGIRKGFQVVFSEELPKKEAIVECDDRNKKSLVGTISYIPAVFGCVCAQAAIESLLQKV</sequence>
<dbReference type="SUPFAM" id="SSF69572">
    <property type="entry name" value="Activating enzymes of the ubiquitin-like proteins"/>
    <property type="match status" value="1"/>
</dbReference>
<dbReference type="GO" id="GO:0008641">
    <property type="term" value="F:ubiquitin-like modifier activating enzyme activity"/>
    <property type="evidence" value="ECO:0007669"/>
    <property type="project" value="InterPro"/>
</dbReference>
<accession>A0A940DSL3</accession>
<dbReference type="PANTHER" id="PTHR43267:SF1">
    <property type="entry name" value="TRNA THREONYLCARBAMOYLADENOSINE DEHYDRATASE"/>
    <property type="match status" value="1"/>
</dbReference>
<dbReference type="CDD" id="cd00755">
    <property type="entry name" value="YgdL_like"/>
    <property type="match status" value="1"/>
</dbReference>
<proteinExistence type="predicted"/>
<dbReference type="GO" id="GO:0061504">
    <property type="term" value="P:cyclic threonylcarbamoyladenosine biosynthetic process"/>
    <property type="evidence" value="ECO:0007669"/>
    <property type="project" value="TreeGrafter"/>
</dbReference>
<organism evidence="2 3">
    <name type="scientific">Candidatus Cryptobacteroides avicola</name>
    <dbReference type="NCBI Taxonomy" id="2840757"/>
    <lineage>
        <taxon>Bacteria</taxon>
        <taxon>Pseudomonadati</taxon>
        <taxon>Bacteroidota</taxon>
        <taxon>Bacteroidia</taxon>
        <taxon>Bacteroidales</taxon>
        <taxon>Candidatus Cryptobacteroides</taxon>
    </lineage>
</organism>
<dbReference type="Gene3D" id="3.40.50.720">
    <property type="entry name" value="NAD(P)-binding Rossmann-like Domain"/>
    <property type="match status" value="1"/>
</dbReference>
<dbReference type="Proteomes" id="UP000725002">
    <property type="component" value="Unassembled WGS sequence"/>
</dbReference>
<dbReference type="InterPro" id="IPR045886">
    <property type="entry name" value="ThiF/MoeB/HesA"/>
</dbReference>
<dbReference type="EMBL" id="JADILV010000062">
    <property type="protein sequence ID" value="MBO8484274.1"/>
    <property type="molecule type" value="Genomic_DNA"/>
</dbReference>
<evidence type="ECO:0000313" key="2">
    <source>
        <dbReference type="EMBL" id="MBO8484274.1"/>
    </source>
</evidence>
<feature type="domain" description="THIF-type NAD/FAD binding fold" evidence="1">
    <location>
        <begin position="7"/>
        <end position="238"/>
    </location>
</feature>
<name>A0A940DSL3_9BACT</name>
<dbReference type="InterPro" id="IPR035985">
    <property type="entry name" value="Ubiquitin-activating_enz"/>
</dbReference>
<comment type="caution">
    <text evidence="2">The sequence shown here is derived from an EMBL/GenBank/DDBJ whole genome shotgun (WGS) entry which is preliminary data.</text>
</comment>
<dbReference type="AlphaFoldDB" id="A0A940DSL3"/>
<dbReference type="PANTHER" id="PTHR43267">
    <property type="entry name" value="TRNA THREONYLCARBAMOYLADENOSINE DEHYDRATASE"/>
    <property type="match status" value="1"/>
</dbReference>
<dbReference type="GO" id="GO:0061503">
    <property type="term" value="F:tRNA threonylcarbamoyladenosine dehydratase"/>
    <property type="evidence" value="ECO:0007669"/>
    <property type="project" value="TreeGrafter"/>
</dbReference>
<evidence type="ECO:0000259" key="1">
    <source>
        <dbReference type="Pfam" id="PF00899"/>
    </source>
</evidence>
<reference evidence="2" key="1">
    <citation type="submission" date="2020-10" db="EMBL/GenBank/DDBJ databases">
        <authorList>
            <person name="Gilroy R."/>
        </authorList>
    </citation>
    <scope>NUCLEOTIDE SEQUENCE</scope>
    <source>
        <strain evidence="2">G3-8215</strain>
    </source>
</reference>
<reference evidence="2" key="2">
    <citation type="journal article" date="2021" name="PeerJ">
        <title>Extensive microbial diversity within the chicken gut microbiome revealed by metagenomics and culture.</title>
        <authorList>
            <person name="Gilroy R."/>
            <person name="Ravi A."/>
            <person name="Getino M."/>
            <person name="Pursley I."/>
            <person name="Horton D.L."/>
            <person name="Alikhan N.F."/>
            <person name="Baker D."/>
            <person name="Gharbi K."/>
            <person name="Hall N."/>
            <person name="Watson M."/>
            <person name="Adriaenssens E.M."/>
            <person name="Foster-Nyarko E."/>
            <person name="Jarju S."/>
            <person name="Secka A."/>
            <person name="Antonio M."/>
            <person name="Oren A."/>
            <person name="Chaudhuri R.R."/>
            <person name="La Ragione R."/>
            <person name="Hildebrand F."/>
            <person name="Pallen M.J."/>
        </authorList>
    </citation>
    <scope>NUCLEOTIDE SEQUENCE</scope>
    <source>
        <strain evidence="2">G3-8215</strain>
    </source>
</reference>